<evidence type="ECO:0000256" key="1">
    <source>
        <dbReference type="SAM" id="MobiDB-lite"/>
    </source>
</evidence>
<evidence type="ECO:0000313" key="2">
    <source>
        <dbReference type="EMBL" id="KIM70796.1"/>
    </source>
</evidence>
<evidence type="ECO:0000313" key="3">
    <source>
        <dbReference type="Proteomes" id="UP000053989"/>
    </source>
</evidence>
<dbReference type="Proteomes" id="UP000053989">
    <property type="component" value="Unassembled WGS sequence"/>
</dbReference>
<accession>A0A0C3ESJ7</accession>
<proteinExistence type="predicted"/>
<reference evidence="3" key="2">
    <citation type="submission" date="2015-01" db="EMBL/GenBank/DDBJ databases">
        <title>Evolutionary Origins and Diversification of the Mycorrhizal Mutualists.</title>
        <authorList>
            <consortium name="DOE Joint Genome Institute"/>
            <consortium name="Mycorrhizal Genomics Consortium"/>
            <person name="Kohler A."/>
            <person name="Kuo A."/>
            <person name="Nagy L.G."/>
            <person name="Floudas D."/>
            <person name="Copeland A."/>
            <person name="Barry K.W."/>
            <person name="Cichocki N."/>
            <person name="Veneault-Fourrey C."/>
            <person name="LaButti K."/>
            <person name="Lindquist E.A."/>
            <person name="Lipzen A."/>
            <person name="Lundell T."/>
            <person name="Morin E."/>
            <person name="Murat C."/>
            <person name="Riley R."/>
            <person name="Ohm R."/>
            <person name="Sun H."/>
            <person name="Tunlid A."/>
            <person name="Henrissat B."/>
            <person name="Grigoriev I.V."/>
            <person name="Hibbett D.S."/>
            <person name="Martin F."/>
        </authorList>
    </citation>
    <scope>NUCLEOTIDE SEQUENCE [LARGE SCALE GENOMIC DNA]</scope>
    <source>
        <strain evidence="3">Foug A</strain>
    </source>
</reference>
<keyword evidence="3" id="KW-1185">Reference proteome</keyword>
<dbReference type="InParanoid" id="A0A0C3ESJ7"/>
<protein>
    <submittedName>
        <fullName evidence="2">Uncharacterized protein</fullName>
    </submittedName>
</protein>
<gene>
    <name evidence="2" type="ORF">SCLCIDRAFT_169581</name>
</gene>
<feature type="region of interest" description="Disordered" evidence="1">
    <location>
        <begin position="129"/>
        <end position="181"/>
    </location>
</feature>
<reference evidence="2 3" key="1">
    <citation type="submission" date="2014-04" db="EMBL/GenBank/DDBJ databases">
        <authorList>
            <consortium name="DOE Joint Genome Institute"/>
            <person name="Kuo A."/>
            <person name="Kohler A."/>
            <person name="Nagy L.G."/>
            <person name="Floudas D."/>
            <person name="Copeland A."/>
            <person name="Barry K.W."/>
            <person name="Cichocki N."/>
            <person name="Veneault-Fourrey C."/>
            <person name="LaButti K."/>
            <person name="Lindquist E.A."/>
            <person name="Lipzen A."/>
            <person name="Lundell T."/>
            <person name="Morin E."/>
            <person name="Murat C."/>
            <person name="Sun H."/>
            <person name="Tunlid A."/>
            <person name="Henrissat B."/>
            <person name="Grigoriev I.V."/>
            <person name="Hibbett D.S."/>
            <person name="Martin F."/>
            <person name="Nordberg H.P."/>
            <person name="Cantor M.N."/>
            <person name="Hua S.X."/>
        </authorList>
    </citation>
    <scope>NUCLEOTIDE SEQUENCE [LARGE SCALE GENOMIC DNA]</scope>
    <source>
        <strain evidence="2 3">Foug A</strain>
    </source>
</reference>
<sequence>MLSSPLLVCHPQVLRRLSLCAVFSWTMSSPIPINAPSSRYGKELYIPVHRRAYLAGISPSSSSYAWSSSSRASSPTPSEVTTCSLSSVASSSRGITSSLPIYTPANLIRLSSSPLSKLSEERREVLRTTAPEVMVTRKQRKAQEWRARQVGSPNSNQRTHKRTTSRSSQTSDVDEQTWRRT</sequence>
<name>A0A0C3ESJ7_9AGAM</name>
<dbReference type="HOGENOM" id="CLU_127821_0_0_1"/>
<dbReference type="AlphaFoldDB" id="A0A0C3ESJ7"/>
<dbReference type="EMBL" id="KN822004">
    <property type="protein sequence ID" value="KIM70796.1"/>
    <property type="molecule type" value="Genomic_DNA"/>
</dbReference>
<dbReference type="OrthoDB" id="2675136at2759"/>
<organism evidence="2 3">
    <name type="scientific">Scleroderma citrinum Foug A</name>
    <dbReference type="NCBI Taxonomy" id="1036808"/>
    <lineage>
        <taxon>Eukaryota</taxon>
        <taxon>Fungi</taxon>
        <taxon>Dikarya</taxon>
        <taxon>Basidiomycota</taxon>
        <taxon>Agaricomycotina</taxon>
        <taxon>Agaricomycetes</taxon>
        <taxon>Agaricomycetidae</taxon>
        <taxon>Boletales</taxon>
        <taxon>Sclerodermatineae</taxon>
        <taxon>Sclerodermataceae</taxon>
        <taxon>Scleroderma</taxon>
    </lineage>
</organism>